<dbReference type="EMBL" id="JAHYIQ010000005">
    <property type="protein sequence ID" value="KAK1132257.1"/>
    <property type="molecule type" value="Genomic_DNA"/>
</dbReference>
<feature type="compositionally biased region" description="Basic residues" evidence="1">
    <location>
        <begin position="1"/>
        <end position="15"/>
    </location>
</feature>
<organism evidence="2 3">
    <name type="scientific">Melipona bicolor</name>
    <dbReference type="NCBI Taxonomy" id="60889"/>
    <lineage>
        <taxon>Eukaryota</taxon>
        <taxon>Metazoa</taxon>
        <taxon>Ecdysozoa</taxon>
        <taxon>Arthropoda</taxon>
        <taxon>Hexapoda</taxon>
        <taxon>Insecta</taxon>
        <taxon>Pterygota</taxon>
        <taxon>Neoptera</taxon>
        <taxon>Endopterygota</taxon>
        <taxon>Hymenoptera</taxon>
        <taxon>Apocrita</taxon>
        <taxon>Aculeata</taxon>
        <taxon>Apoidea</taxon>
        <taxon>Anthophila</taxon>
        <taxon>Apidae</taxon>
        <taxon>Melipona</taxon>
    </lineage>
</organism>
<comment type="caution">
    <text evidence="2">The sequence shown here is derived from an EMBL/GenBank/DDBJ whole genome shotgun (WGS) entry which is preliminary data.</text>
</comment>
<protein>
    <submittedName>
        <fullName evidence="2">Uncharacterized protein</fullName>
    </submittedName>
</protein>
<feature type="region of interest" description="Disordered" evidence="1">
    <location>
        <begin position="1"/>
        <end position="45"/>
    </location>
</feature>
<dbReference type="Proteomes" id="UP001177670">
    <property type="component" value="Unassembled WGS sequence"/>
</dbReference>
<sequence>MQKEKKKTYLPHPHRQPLTPFESKSPTNKFPRCKNKEEKKKPSNLSITSSRGVFQIDFTRCAACFQLSSSTAINRGTPSNLRTPSSTATAKTHTYPLSTFDTFSEEKFPGGK</sequence>
<keyword evidence="3" id="KW-1185">Reference proteome</keyword>
<gene>
    <name evidence="2" type="ORF">K0M31_016379</name>
</gene>
<dbReference type="AlphaFoldDB" id="A0AA40G707"/>
<evidence type="ECO:0000313" key="3">
    <source>
        <dbReference type="Proteomes" id="UP001177670"/>
    </source>
</evidence>
<evidence type="ECO:0000313" key="2">
    <source>
        <dbReference type="EMBL" id="KAK1132257.1"/>
    </source>
</evidence>
<accession>A0AA40G707</accession>
<name>A0AA40G707_9HYME</name>
<proteinExistence type="predicted"/>
<reference evidence="2" key="1">
    <citation type="submission" date="2021-10" db="EMBL/GenBank/DDBJ databases">
        <title>Melipona bicolor Genome sequencing and assembly.</title>
        <authorList>
            <person name="Araujo N.S."/>
            <person name="Arias M.C."/>
        </authorList>
    </citation>
    <scope>NUCLEOTIDE SEQUENCE</scope>
    <source>
        <strain evidence="2">USP_2M_L1-L4_2017</strain>
        <tissue evidence="2">Whole body</tissue>
    </source>
</reference>
<evidence type="ECO:0000256" key="1">
    <source>
        <dbReference type="SAM" id="MobiDB-lite"/>
    </source>
</evidence>